<dbReference type="AlphaFoldDB" id="A0A7G9Z710"/>
<dbReference type="EMBL" id="MT631643">
    <property type="protein sequence ID" value="QNO56044.1"/>
    <property type="molecule type" value="Genomic_DNA"/>
</dbReference>
<evidence type="ECO:0000256" key="1">
    <source>
        <dbReference type="ARBA" id="ARBA00043967"/>
    </source>
</evidence>
<organism evidence="3">
    <name type="scientific">Candidatus Methanophaga sp. ANME-1 ERB7</name>
    <dbReference type="NCBI Taxonomy" id="2759913"/>
    <lineage>
        <taxon>Archaea</taxon>
        <taxon>Methanobacteriati</taxon>
        <taxon>Methanobacteriota</taxon>
        <taxon>Stenosarchaea group</taxon>
        <taxon>Methanomicrobia</taxon>
        <taxon>Candidatus Methanophagales</taxon>
        <taxon>Candidatus Methanophagaceae</taxon>
        <taxon>Candidatus Methanophaga</taxon>
    </lineage>
</organism>
<dbReference type="InterPro" id="IPR037284">
    <property type="entry name" value="SUF_FeS_clus_asmbl_SufBD_sf"/>
</dbReference>
<dbReference type="SUPFAM" id="SSF101960">
    <property type="entry name" value="Stabilizer of iron transporter SufD"/>
    <property type="match status" value="1"/>
</dbReference>
<dbReference type="InterPro" id="IPR055346">
    <property type="entry name" value="Fe-S_cluster_assembly_SufBD"/>
</dbReference>
<reference evidence="3" key="1">
    <citation type="submission" date="2020-06" db="EMBL/GenBank/DDBJ databases">
        <title>Unique genomic features of the anaerobic methanotrophic archaea.</title>
        <authorList>
            <person name="Chadwick G.L."/>
            <person name="Skennerton C.T."/>
            <person name="Laso-Perez R."/>
            <person name="Leu A.O."/>
            <person name="Speth D.R."/>
            <person name="Yu H."/>
            <person name="Morgan-Lang C."/>
            <person name="Hatzenpichler R."/>
            <person name="Goudeau D."/>
            <person name="Malmstrom R."/>
            <person name="Brazelton W.J."/>
            <person name="Woyke T."/>
            <person name="Hallam S.J."/>
            <person name="Tyson G.W."/>
            <person name="Wegener G."/>
            <person name="Boetius A."/>
            <person name="Orphan V."/>
        </authorList>
    </citation>
    <scope>NUCLEOTIDE SEQUENCE</scope>
</reference>
<dbReference type="PANTHER" id="PTHR30508:SF1">
    <property type="entry name" value="UPF0051 PROTEIN ABCI8, CHLOROPLASTIC-RELATED"/>
    <property type="match status" value="1"/>
</dbReference>
<accession>A0A7G9Z710</accession>
<proteinExistence type="inferred from homology"/>
<protein>
    <recommendedName>
        <fullName evidence="2">SUF system FeS cluster assembly SufBD core domain-containing protein</fullName>
    </recommendedName>
</protein>
<dbReference type="GO" id="GO:0016226">
    <property type="term" value="P:iron-sulfur cluster assembly"/>
    <property type="evidence" value="ECO:0007669"/>
    <property type="project" value="InterPro"/>
</dbReference>
<evidence type="ECO:0000313" key="3">
    <source>
        <dbReference type="EMBL" id="QNO56044.1"/>
    </source>
</evidence>
<sequence>MTKKETIERAERAKTKKAALGEDIAIEEYITGQEHPSLNSLDEFPAEYQQDLLDAGIEPTEKDRSGSFLQRDCSVVFSTVKYPGLELMSTTDALKEHDWLKEYLWKVVPVDQDKYTAEVELEQTHGYFIRSEAGKRVTMPVQSCLFISSDKIGQKVHNIIIAEEDSELHIITGCSVSHAVNSALHLGVSEFYVKKGAKITFTMIHNWSRGMEVRPRSAVMIEDDGAFISNYILMTPVKSLQMYPTAYCVGRNARATFQTIIYAHGDTKIDSGSRAVLRGEGSRSEIISRVIATDNAQVIARSDVIGEGANARGHIECRGLMLSDTAEVDSIPELKATRKDLDLSHEAAVGKVAEEEIQYLMARGLSEEEATSVIIRGFLNVDITGLPDALARETKKMFDMSLEKVM</sequence>
<comment type="similarity">
    <text evidence="1">Belongs to the iron-sulfur cluster assembly SufBD family.</text>
</comment>
<dbReference type="InterPro" id="IPR000825">
    <property type="entry name" value="SUF_FeS_clus_asmbl_SufBD_core"/>
</dbReference>
<gene>
    <name evidence="3" type="ORF">GMDKCDLI_00023</name>
</gene>
<evidence type="ECO:0000259" key="2">
    <source>
        <dbReference type="Pfam" id="PF01458"/>
    </source>
</evidence>
<dbReference type="Pfam" id="PF01458">
    <property type="entry name" value="SUFBD_core"/>
    <property type="match status" value="1"/>
</dbReference>
<dbReference type="PANTHER" id="PTHR30508">
    <property type="entry name" value="FES CLUSTER ASSEMBLY PROTEIN SUF"/>
    <property type="match status" value="1"/>
</dbReference>
<feature type="domain" description="SUF system FeS cluster assembly SufBD core" evidence="2">
    <location>
        <begin position="148"/>
        <end position="378"/>
    </location>
</feature>
<name>A0A7G9Z710_9EURY</name>